<dbReference type="InterPro" id="IPR050333">
    <property type="entry name" value="SLRP"/>
</dbReference>
<dbReference type="InterPro" id="IPR001611">
    <property type="entry name" value="Leu-rich_rpt"/>
</dbReference>
<evidence type="ECO:0000256" key="5">
    <source>
        <dbReference type="SAM" id="MobiDB-lite"/>
    </source>
</evidence>
<accession>A0AAJ7SSM0</accession>
<keyword evidence="6" id="KW-0812">Transmembrane</keyword>
<evidence type="ECO:0000256" key="2">
    <source>
        <dbReference type="ARBA" id="ARBA00022729"/>
    </source>
</evidence>
<feature type="domain" description="LRRNT" evidence="7">
    <location>
        <begin position="46"/>
        <end position="80"/>
    </location>
</feature>
<dbReference type="RefSeq" id="XP_032803762.1">
    <property type="nucleotide sequence ID" value="XM_032947871.1"/>
</dbReference>
<evidence type="ECO:0000256" key="1">
    <source>
        <dbReference type="ARBA" id="ARBA00022614"/>
    </source>
</evidence>
<dbReference type="InterPro" id="IPR003591">
    <property type="entry name" value="Leu-rich_rpt_typical-subtyp"/>
</dbReference>
<keyword evidence="6" id="KW-1133">Transmembrane helix</keyword>
<evidence type="ECO:0000313" key="9">
    <source>
        <dbReference type="RefSeq" id="XP_032803762.1"/>
    </source>
</evidence>
<dbReference type="Pfam" id="PF13855">
    <property type="entry name" value="LRR_8"/>
    <property type="match status" value="2"/>
</dbReference>
<protein>
    <submittedName>
        <fullName evidence="9">Leucine-rich repeat transmembrane protein FLRT1-like isoform X1</fullName>
    </submittedName>
</protein>
<sequence>MAVTLSLLLKRTDHSTKSIPPALATMTSGRCSWLVVALLFIAPAATCPAVCRCDADNELVYCNDKNLTSVPIGIPENTHVLYLQDNLITAAGIPLAVKNLTNLKLLYLYGNRLESFPINLPTSLLELHLQMNKLRRISTEALSQIRLLEKLHLDDNALATSEIEQGAFRELSSIKGLFFSSNQLLSVPYDLPKSLEELQLESNRITTILENTFEGMVNLKHLNLDWNALTSEGIHDSSFADLVELEELSLANNLLTSPPRIFPGTNLQKLHLQHNNITTIPSNSFLSLHNLVYLDLSENHIQSLPVEAFSGLNNLKQLTLQNNPWLCDRKLLLLKDFLETSTVHVNGFICNEPHYLKGETYKAIRPEMLNSRNAQLSTSLMVMENATLRPTTKYTTTHASSEVPETTSASDFTTNQEGKTTAIPTFVTTTSNATSETTMAPTTDHLTSQSYNNPVLRGQSMGEQEIKVEWEFMHPNALYNLSWTETENKTPVAGTSSEIVYGSPPSYVITKLRAETAYRICLELVRHDSTLLQDTAAICTDARTNGSLPNNLTLFLNQDQTILADKGLPIPVAGLLGGSVASVLVLVLLGALCWYSHKTGRYFVTRRAPRKASRLRNVKQQYPNKQRVFEMNVPPHKREQLNSHVHDGKNIDNVKNCNLNAENNTNPLNTNELCA</sequence>
<proteinExistence type="predicted"/>
<evidence type="ECO:0000256" key="6">
    <source>
        <dbReference type="SAM" id="Phobius"/>
    </source>
</evidence>
<gene>
    <name evidence="9" type="primary">LOC116939470</name>
</gene>
<dbReference type="PANTHER" id="PTHR45712">
    <property type="entry name" value="AGAP008170-PA"/>
    <property type="match status" value="1"/>
</dbReference>
<keyword evidence="2" id="KW-0732">Signal</keyword>
<dbReference type="InterPro" id="IPR000372">
    <property type="entry name" value="LRRNT"/>
</dbReference>
<dbReference type="KEGG" id="pmrn:116939470"/>
<dbReference type="PROSITE" id="PS51450">
    <property type="entry name" value="LRR"/>
    <property type="match status" value="2"/>
</dbReference>
<organism evidence="8 9">
    <name type="scientific">Petromyzon marinus</name>
    <name type="common">Sea lamprey</name>
    <dbReference type="NCBI Taxonomy" id="7757"/>
    <lineage>
        <taxon>Eukaryota</taxon>
        <taxon>Metazoa</taxon>
        <taxon>Chordata</taxon>
        <taxon>Craniata</taxon>
        <taxon>Vertebrata</taxon>
        <taxon>Cyclostomata</taxon>
        <taxon>Hyperoartia</taxon>
        <taxon>Petromyzontiformes</taxon>
        <taxon>Petromyzontidae</taxon>
        <taxon>Petromyzon</taxon>
    </lineage>
</organism>
<dbReference type="SMART" id="SM00364">
    <property type="entry name" value="LRR_BAC"/>
    <property type="match status" value="6"/>
</dbReference>
<dbReference type="AlphaFoldDB" id="A0AAJ7SSM0"/>
<feature type="transmembrane region" description="Helical" evidence="6">
    <location>
        <begin position="572"/>
        <end position="597"/>
    </location>
</feature>
<evidence type="ECO:0000256" key="4">
    <source>
        <dbReference type="ARBA" id="ARBA00023180"/>
    </source>
</evidence>
<dbReference type="SMART" id="SM00013">
    <property type="entry name" value="LRRNT"/>
    <property type="match status" value="1"/>
</dbReference>
<keyword evidence="1" id="KW-0433">Leucine-rich repeat</keyword>
<keyword evidence="6" id="KW-0472">Membrane</keyword>
<evidence type="ECO:0000313" key="8">
    <source>
        <dbReference type="Proteomes" id="UP001318040"/>
    </source>
</evidence>
<keyword evidence="8" id="KW-1185">Reference proteome</keyword>
<evidence type="ECO:0000259" key="7">
    <source>
        <dbReference type="SMART" id="SM00013"/>
    </source>
</evidence>
<evidence type="ECO:0000256" key="3">
    <source>
        <dbReference type="ARBA" id="ARBA00022737"/>
    </source>
</evidence>
<dbReference type="InterPro" id="IPR032675">
    <property type="entry name" value="LRR_dom_sf"/>
</dbReference>
<keyword evidence="4" id="KW-0325">Glycoprotein</keyword>
<name>A0AAJ7SSM0_PETMA</name>
<dbReference type="SUPFAM" id="SSF52058">
    <property type="entry name" value="L domain-like"/>
    <property type="match status" value="1"/>
</dbReference>
<dbReference type="Proteomes" id="UP001318040">
    <property type="component" value="Chromosome 6"/>
</dbReference>
<reference evidence="9" key="1">
    <citation type="submission" date="2025-08" db="UniProtKB">
        <authorList>
            <consortium name="RefSeq"/>
        </authorList>
    </citation>
    <scope>IDENTIFICATION</scope>
    <source>
        <tissue evidence="9">Sperm</tissue>
    </source>
</reference>
<dbReference type="Gene3D" id="3.80.10.10">
    <property type="entry name" value="Ribonuclease Inhibitor"/>
    <property type="match status" value="1"/>
</dbReference>
<dbReference type="SMART" id="SM00369">
    <property type="entry name" value="LRR_TYP"/>
    <property type="match status" value="9"/>
</dbReference>
<dbReference type="PANTHER" id="PTHR45712:SF27">
    <property type="entry name" value="LRRNT DOMAIN-CONTAINING PROTEIN"/>
    <property type="match status" value="1"/>
</dbReference>
<dbReference type="GO" id="GO:0005615">
    <property type="term" value="C:extracellular space"/>
    <property type="evidence" value="ECO:0007669"/>
    <property type="project" value="TreeGrafter"/>
</dbReference>
<feature type="region of interest" description="Disordered" evidence="5">
    <location>
        <begin position="395"/>
        <end position="415"/>
    </location>
</feature>
<dbReference type="GeneID" id="116939470"/>
<keyword evidence="3" id="KW-0677">Repeat</keyword>
<dbReference type="SMART" id="SM00365">
    <property type="entry name" value="LRR_SD22"/>
    <property type="match status" value="5"/>
</dbReference>